<evidence type="ECO:0000313" key="2">
    <source>
        <dbReference type="EMBL" id="MUM75082.1"/>
    </source>
</evidence>
<dbReference type="EMBL" id="WOET01000024">
    <property type="protein sequence ID" value="MUM75082.1"/>
    <property type="molecule type" value="Genomic_DNA"/>
</dbReference>
<proteinExistence type="predicted"/>
<evidence type="ECO:0000313" key="3">
    <source>
        <dbReference type="Proteomes" id="UP000490727"/>
    </source>
</evidence>
<dbReference type="AlphaFoldDB" id="A0AAJ3CZM6"/>
<gene>
    <name evidence="2" type="ORF">GNZ05_23355</name>
</gene>
<accession>A0AAJ3CZM6</accession>
<keyword evidence="1" id="KW-0732">Signal</keyword>
<evidence type="ECO:0000256" key="1">
    <source>
        <dbReference type="SAM" id="SignalP"/>
    </source>
</evidence>
<protein>
    <submittedName>
        <fullName evidence="2">Uncharacterized protein</fullName>
    </submittedName>
</protein>
<dbReference type="Proteomes" id="UP000490727">
    <property type="component" value="Unassembled WGS sequence"/>
</dbReference>
<organism evidence="2 3">
    <name type="scientific">Escherichia coli</name>
    <dbReference type="NCBI Taxonomy" id="562"/>
    <lineage>
        <taxon>Bacteria</taxon>
        <taxon>Pseudomonadati</taxon>
        <taxon>Pseudomonadota</taxon>
        <taxon>Gammaproteobacteria</taxon>
        <taxon>Enterobacterales</taxon>
        <taxon>Enterobacteriaceae</taxon>
        <taxon>Escherichia</taxon>
    </lineage>
</organism>
<sequence length="379" mass="43780">MLFRKKCLFMALIFITGSAGAGFIAFRNAGTTVHPVQIMSSGPVKPDNSLLTHRIIMTDQHYGLTSDEEVQAALSNTRFVLSEIKKQCSSTRNTGQFLQCANNILGEHFYYQETALASAGYSRKISDCDLNVYLLLDAARLLNRQINIVHAPGHAFIAYTDENGLPQFWETIEPDNHGQPAQLWTSAYAKTLHPFFYTPQPENKVEDIYRLFILNKLPENERTRLLSVLDETLHDNPLYLSAYYGNKKDINQEDVNHLLYLLQKDTYSFDKKIIAARFFNKNENYQQAKQLLNSIPEHQCTGKCLEEKAKHSIKHKIYWFLFKNGKYKSEYMIEERITSISDIIKTILLSFFSVLIYNSRKEIAATYNNIRRKCIHHIK</sequence>
<reference evidence="2 3" key="1">
    <citation type="submission" date="2019-11" db="EMBL/GenBank/DDBJ databases">
        <title>Whole genome sequence analysis of environmental Escherichia coli from the feces of straw-necked ibis (Threskiornis spinicollis) nesting on inland wetlands.</title>
        <authorList>
            <person name="Wyrsch E.R."/>
            <person name="Roy Chowdhury P."/>
            <person name="Wallis L."/>
            <person name="Cummins M.L."/>
            <person name="Zingali T."/>
            <person name="Brandis K.J."/>
            <person name="Djordjevic S.P."/>
        </authorList>
    </citation>
    <scope>NUCLEOTIDE SEQUENCE [LARGE SCALE GENOMIC DNA]</scope>
    <source>
        <strain evidence="2 3">IBS12</strain>
    </source>
</reference>
<comment type="caution">
    <text evidence="2">The sequence shown here is derived from an EMBL/GenBank/DDBJ whole genome shotgun (WGS) entry which is preliminary data.</text>
</comment>
<name>A0AAJ3CZM6_ECOLX</name>
<feature type="signal peptide" evidence="1">
    <location>
        <begin position="1"/>
        <end position="21"/>
    </location>
</feature>
<feature type="chain" id="PRO_5042476687" evidence="1">
    <location>
        <begin position="22"/>
        <end position="379"/>
    </location>
</feature>